<feature type="transmembrane region" description="Helical" evidence="1">
    <location>
        <begin position="47"/>
        <end position="65"/>
    </location>
</feature>
<keyword evidence="1" id="KW-1133">Transmembrane helix</keyword>
<reference evidence="2" key="1">
    <citation type="submission" date="2021-04" db="EMBL/GenBank/DDBJ databases">
        <authorList>
            <person name="Yoon J."/>
        </authorList>
    </citation>
    <scope>NUCLEOTIDE SEQUENCE</scope>
    <source>
        <strain evidence="2">KMU-90</strain>
    </source>
</reference>
<keyword evidence="3" id="KW-1185">Reference proteome</keyword>
<proteinExistence type="predicted"/>
<name>A0A8J8BAD0_9RHOB</name>
<feature type="transmembrane region" description="Helical" evidence="1">
    <location>
        <begin position="105"/>
        <end position="128"/>
    </location>
</feature>
<feature type="transmembrane region" description="Helical" evidence="1">
    <location>
        <begin position="149"/>
        <end position="169"/>
    </location>
</feature>
<evidence type="ECO:0000313" key="2">
    <source>
        <dbReference type="EMBL" id="MBS0126420.1"/>
    </source>
</evidence>
<evidence type="ECO:0000313" key="3">
    <source>
        <dbReference type="Proteomes" id="UP000681356"/>
    </source>
</evidence>
<keyword evidence="1" id="KW-0812">Transmembrane</keyword>
<dbReference type="EMBL" id="JAGTUU010000009">
    <property type="protein sequence ID" value="MBS0126420.1"/>
    <property type="molecule type" value="Genomic_DNA"/>
</dbReference>
<sequence>MQRQGGMVRSRPGWALLLAVTVAGMATPAAADVPMVFMVALFKVSSIPGILAVLLIEGLALRWIFGFDTPLAMRTAFYANAVSFGVGLLLYPMIGAALYPVLAPIVMKAYGAAALAELAITLGALVILDTLIELPFIGRLRKVRLGLRAWAGFFLANVLGVLALAAFVVDYGALFEKPLPREEVAGLEAHYAPEIAFMHRLLDESAAVYAEHGEIYGTDWVDQVSAEAAAFRFRRLTVARETAMPIVWGEGLHSTSGRRGEGAYYTDDVWVWRTMEQDGIWYYTYELRTSWSPQTLAVRALFDPP</sequence>
<feature type="transmembrane region" description="Helical" evidence="1">
    <location>
        <begin position="77"/>
        <end position="99"/>
    </location>
</feature>
<evidence type="ECO:0000256" key="1">
    <source>
        <dbReference type="SAM" id="Phobius"/>
    </source>
</evidence>
<accession>A0A8J8BAD0</accession>
<comment type="caution">
    <text evidence="2">The sequence shown here is derived from an EMBL/GenBank/DDBJ whole genome shotgun (WGS) entry which is preliminary data.</text>
</comment>
<gene>
    <name evidence="2" type="ORF">KB874_20245</name>
</gene>
<keyword evidence="1" id="KW-0472">Membrane</keyword>
<dbReference type="Proteomes" id="UP000681356">
    <property type="component" value="Unassembled WGS sequence"/>
</dbReference>
<dbReference type="RefSeq" id="WP_212538381.1">
    <property type="nucleotide sequence ID" value="NZ_JAGTUU010000009.1"/>
</dbReference>
<protein>
    <submittedName>
        <fullName evidence="2">Uncharacterized protein</fullName>
    </submittedName>
</protein>
<dbReference type="AlphaFoldDB" id="A0A8J8BAD0"/>
<organism evidence="2 3">
    <name type="scientific">Thetidibacter halocola</name>
    <dbReference type="NCBI Taxonomy" id="2827239"/>
    <lineage>
        <taxon>Bacteria</taxon>
        <taxon>Pseudomonadati</taxon>
        <taxon>Pseudomonadota</taxon>
        <taxon>Alphaproteobacteria</taxon>
        <taxon>Rhodobacterales</taxon>
        <taxon>Roseobacteraceae</taxon>
        <taxon>Thetidibacter</taxon>
    </lineage>
</organism>